<sequence length="1097" mass="125834">MPVPCPAIAFESDTDDFMYNVAYVAELVQAGPPVGSHMERILDKQGDKVDDLADQVDAVNDAHETVQAFKSGVDTFMEDAQCFVKILDEVAKLHPFVAAPILAFKAVYSMERTRRENDKRIISLYVAMKDMIVVLIQLQNVKDPTHVGPDGVTIEARMQSLAGLAAEDIKDCANVCDTYSKKKLLVKVLKGPIWESRLAEFIGRFARRQSDFKFALAIHTATVADSMREAVDGIDDKVAVLTDMLHMVFKEFKPQDEASLAAKVDEKGGADYVQGNDMILRELLAYEDSIVLANQNATSRIEATRAEQFSSTEIYAKLRPDMNEQSTRQSSLKDLKNDLGEDWKTAVDRNMQVFQRKFSFRKKQLQELSLVIHEENDRIIQELSAGPHDTIHNKGWRRNVESNLFVTTLRDHFKDKLEMYGPRPKGAGHLLQDEWAIKYLGIRYLRLLKEALDEDGSGYITTSEVNRFTERLPENLGWSLQHWIAYWTIGWQISAASYREQIRRLFAQMFAMRSKILPENRRLVDNYLQKVWSSGVKLVEALQPVNTVPSHIKAKFLPYVQYEEERIAQNLDGIKYNIDALDTVYMVTGPGRLENHIFPLMYLLLRRDIELFRLAKHQIFWQDDLFVTAISNMQWVYDAVTSRYRELSALFKHKGLDVGSQMKIFACELFEFYHDASPLWKSIHAQTKLDQEAIEGFLDPDRERSRFDLEMQDSTTDFQSPYEVSRHFHTNTQVNVEAVASIVLGEWNGFVYSPVQYPMFLMTSFCAHISPYNDAEFEANGDHYGATYQLAGRCFKDKDGKTRVTFNIHYSQEFRTKYYSGYLTEDGSLIGSQGWKKDSLTHQYRFILKRTPAEVMCHRPSPLEFQANQPRALWKFAIRTVRHDLRKRLWSWSFFANRRETRLRQIHFDIRNYTPFGRPLSPEESAEWALRRHNMTATDANFYRNIRDIQLKIVPGHPGVVCAACSYRIGGARIVCLDCQPNDGDYSHTVDFCDDPICLGTTVTTDTRNYLLSSHTPSHDFFKVRSVLHLRDLPAMDSDAKKALAASRNSFDDPHNTDDNERVYYNSGSAIDGRTMILKPTRTGTLSLKTSSAAALS</sequence>
<evidence type="ECO:0008006" key="3">
    <source>
        <dbReference type="Google" id="ProtNLM"/>
    </source>
</evidence>
<evidence type="ECO:0000313" key="2">
    <source>
        <dbReference type="Proteomes" id="UP000186601"/>
    </source>
</evidence>
<comment type="caution">
    <text evidence="1">The sequence shown here is derived from an EMBL/GenBank/DDBJ whole genome shotgun (WGS) entry which is preliminary data.</text>
</comment>
<gene>
    <name evidence="1" type="ORF">PHLCEN_2v2694</name>
</gene>
<keyword evidence="2" id="KW-1185">Reference proteome</keyword>
<accession>A0A2R6RIH1</accession>
<dbReference type="Proteomes" id="UP000186601">
    <property type="component" value="Unassembled WGS sequence"/>
</dbReference>
<dbReference type="AlphaFoldDB" id="A0A2R6RIH1"/>
<evidence type="ECO:0000313" key="1">
    <source>
        <dbReference type="EMBL" id="PSS29798.1"/>
    </source>
</evidence>
<dbReference type="STRING" id="98765.A0A2R6RIH1"/>
<dbReference type="PROSITE" id="PS00018">
    <property type="entry name" value="EF_HAND_1"/>
    <property type="match status" value="1"/>
</dbReference>
<proteinExistence type="predicted"/>
<reference evidence="1 2" key="1">
    <citation type="submission" date="2018-02" db="EMBL/GenBank/DDBJ databases">
        <title>Genome sequence of the basidiomycete white-rot fungus Phlebia centrifuga.</title>
        <authorList>
            <person name="Granchi Z."/>
            <person name="Peng M."/>
            <person name="de Vries R.P."/>
            <person name="Hilden K."/>
            <person name="Makela M.R."/>
            <person name="Grigoriev I."/>
            <person name="Riley R."/>
        </authorList>
    </citation>
    <scope>NUCLEOTIDE SEQUENCE [LARGE SCALE GENOMIC DNA]</scope>
    <source>
        <strain evidence="1 2">FBCC195</strain>
    </source>
</reference>
<dbReference type="EMBL" id="MLYV02000255">
    <property type="protein sequence ID" value="PSS29798.1"/>
    <property type="molecule type" value="Genomic_DNA"/>
</dbReference>
<protein>
    <recommendedName>
        <fullName evidence="3">EF-hand domain-containing protein</fullName>
    </recommendedName>
</protein>
<dbReference type="InterPro" id="IPR018247">
    <property type="entry name" value="EF_Hand_1_Ca_BS"/>
</dbReference>
<dbReference type="OrthoDB" id="2122982at2759"/>
<name>A0A2R6RIH1_9APHY</name>
<organism evidence="1 2">
    <name type="scientific">Hermanssonia centrifuga</name>
    <dbReference type="NCBI Taxonomy" id="98765"/>
    <lineage>
        <taxon>Eukaryota</taxon>
        <taxon>Fungi</taxon>
        <taxon>Dikarya</taxon>
        <taxon>Basidiomycota</taxon>
        <taxon>Agaricomycotina</taxon>
        <taxon>Agaricomycetes</taxon>
        <taxon>Polyporales</taxon>
        <taxon>Meruliaceae</taxon>
        <taxon>Hermanssonia</taxon>
    </lineage>
</organism>